<dbReference type="Proteomes" id="UP000327013">
    <property type="component" value="Chromosome 1"/>
</dbReference>
<gene>
    <name evidence="2" type="ORF">FH972_000831</name>
</gene>
<accession>A0A5N6Q9X1</accession>
<evidence type="ECO:0000313" key="2">
    <source>
        <dbReference type="EMBL" id="KAE7996082.1"/>
    </source>
</evidence>
<feature type="compositionally biased region" description="Acidic residues" evidence="1">
    <location>
        <begin position="181"/>
        <end position="195"/>
    </location>
</feature>
<feature type="region of interest" description="Disordered" evidence="1">
    <location>
        <begin position="157"/>
        <end position="195"/>
    </location>
</feature>
<organism evidence="2 3">
    <name type="scientific">Carpinus fangiana</name>
    <dbReference type="NCBI Taxonomy" id="176857"/>
    <lineage>
        <taxon>Eukaryota</taxon>
        <taxon>Viridiplantae</taxon>
        <taxon>Streptophyta</taxon>
        <taxon>Embryophyta</taxon>
        <taxon>Tracheophyta</taxon>
        <taxon>Spermatophyta</taxon>
        <taxon>Magnoliopsida</taxon>
        <taxon>eudicotyledons</taxon>
        <taxon>Gunneridae</taxon>
        <taxon>Pentapetalae</taxon>
        <taxon>rosids</taxon>
        <taxon>fabids</taxon>
        <taxon>Fagales</taxon>
        <taxon>Betulaceae</taxon>
        <taxon>Carpinus</taxon>
    </lineage>
</organism>
<protein>
    <submittedName>
        <fullName evidence="2">Uncharacterized protein</fullName>
    </submittedName>
</protein>
<proteinExistence type="predicted"/>
<dbReference type="AlphaFoldDB" id="A0A5N6Q9X1"/>
<keyword evidence="3" id="KW-1185">Reference proteome</keyword>
<evidence type="ECO:0000256" key="1">
    <source>
        <dbReference type="SAM" id="MobiDB-lite"/>
    </source>
</evidence>
<sequence length="195" mass="21382">MTVFEEDYHWVVMVACPKSKLKLMKTVEYDAVAIHFCDSNIHNELKSQTLWLRVLKMLFEVISSDFDPWKGIHCYQLVVLLGSTDSKEKPIPSHSPAHCPGVIAHTMEYEPGDVEFGGGLLGPPEEPIRDNEADTWKSLERSALDASGDVVSHVLREGKVDDGGGSVSEGVSDEWTVGCGGEDDDGMATAEEEMG</sequence>
<reference evidence="2 3" key="1">
    <citation type="submission" date="2019-06" db="EMBL/GenBank/DDBJ databases">
        <title>A chromosomal-level reference genome of Carpinus fangiana (Coryloideae, Betulaceae).</title>
        <authorList>
            <person name="Yang X."/>
            <person name="Wang Z."/>
            <person name="Zhang L."/>
            <person name="Hao G."/>
            <person name="Liu J."/>
            <person name="Yang Y."/>
        </authorList>
    </citation>
    <scope>NUCLEOTIDE SEQUENCE [LARGE SCALE GENOMIC DNA]</scope>
    <source>
        <strain evidence="2">Cfa_2016G</strain>
        <tissue evidence="2">Leaf</tissue>
    </source>
</reference>
<evidence type="ECO:0000313" key="3">
    <source>
        <dbReference type="Proteomes" id="UP000327013"/>
    </source>
</evidence>
<name>A0A5N6Q9X1_9ROSI</name>
<dbReference type="EMBL" id="CM017321">
    <property type="protein sequence ID" value="KAE7996082.1"/>
    <property type="molecule type" value="Genomic_DNA"/>
</dbReference>